<name>L9XG89_9EURY</name>
<gene>
    <name evidence="2" type="ORF">C493_03492</name>
</gene>
<dbReference type="Gene3D" id="3.40.630.30">
    <property type="match status" value="2"/>
</dbReference>
<sequence length="347" mass="39328">MDVRTYRKPAAWNAFLEENDGPVYGSWEWGDAVETYGHDRYYLAVEADGEIVGALPLVHIESFVFGSKLVSPPYAARGSVVVDEAASSAVTSLLVDHARSLADELAVDFVSLRGKDLDDIDPFEKRTRFVTHRVDLSGGTERVWENVQESRRRQIEQAADDPTLEYTVGRSLSELREYYDLHLQSMRGHGTPAHSFEFFRTLWELTEAGPGDVHLGMIRRNGSPINAILDLSLGGTTYQWGVVNDYEYRELNGGSWLLWKSLERAAEAGYETYEMGRTREGSGVYMFKKSFGGSKTWYDDYHYFPDGDASLPDPEDDKYEPVKRVWKKLPLPVTRTVGPFVRKDISL</sequence>
<feature type="domain" description="BioF2-like acetyltransferase" evidence="1">
    <location>
        <begin position="152"/>
        <end position="279"/>
    </location>
</feature>
<comment type="caution">
    <text evidence="2">The sequence shown here is derived from an EMBL/GenBank/DDBJ whole genome shotgun (WGS) entry which is preliminary data.</text>
</comment>
<reference evidence="2 3" key="1">
    <citation type="journal article" date="2014" name="PLoS Genet.">
        <title>Phylogenetically driven sequencing of extremely halophilic archaea reveals strategies for static and dynamic osmo-response.</title>
        <authorList>
            <person name="Becker E.A."/>
            <person name="Seitzer P.M."/>
            <person name="Tritt A."/>
            <person name="Larsen D."/>
            <person name="Krusor M."/>
            <person name="Yao A.I."/>
            <person name="Wu D."/>
            <person name="Madern D."/>
            <person name="Eisen J.A."/>
            <person name="Darling A.E."/>
            <person name="Facciotti M.T."/>
        </authorList>
    </citation>
    <scope>NUCLEOTIDE SEQUENCE [LARGE SCALE GENOMIC DNA]</scope>
    <source>
        <strain evidence="2 3">JCM 12255</strain>
    </source>
</reference>
<dbReference type="InterPro" id="IPR016181">
    <property type="entry name" value="Acyl_CoA_acyltransferase"/>
</dbReference>
<evidence type="ECO:0000259" key="1">
    <source>
        <dbReference type="Pfam" id="PF13480"/>
    </source>
</evidence>
<dbReference type="Proteomes" id="UP000011602">
    <property type="component" value="Unassembled WGS sequence"/>
</dbReference>
<keyword evidence="3" id="KW-1185">Reference proteome</keyword>
<accession>L9XG89</accession>
<dbReference type="EMBL" id="AOHZ01000017">
    <property type="protein sequence ID" value="ELY60735.1"/>
    <property type="molecule type" value="Genomic_DNA"/>
</dbReference>
<dbReference type="InterPro" id="IPR038740">
    <property type="entry name" value="BioF2-like_GNAT_dom"/>
</dbReference>
<dbReference type="Pfam" id="PF13480">
    <property type="entry name" value="Acetyltransf_6"/>
    <property type="match status" value="1"/>
</dbReference>
<dbReference type="PANTHER" id="PTHR36174:SF1">
    <property type="entry name" value="LIPID II:GLYCINE GLYCYLTRANSFERASE"/>
    <property type="match status" value="1"/>
</dbReference>
<evidence type="ECO:0000313" key="2">
    <source>
        <dbReference type="EMBL" id="ELY60735.1"/>
    </source>
</evidence>
<evidence type="ECO:0000313" key="3">
    <source>
        <dbReference type="Proteomes" id="UP000011602"/>
    </source>
</evidence>
<dbReference type="STRING" id="1227499.C493_03492"/>
<dbReference type="AlphaFoldDB" id="L9XG89"/>
<protein>
    <submittedName>
        <fullName evidence="2">FemAB-like protein, PEP-CTERM system-associated</fullName>
    </submittedName>
</protein>
<proteinExistence type="predicted"/>
<organism evidence="2 3">
    <name type="scientific">Natronolimnohabitans innermongolicus JCM 12255</name>
    <dbReference type="NCBI Taxonomy" id="1227499"/>
    <lineage>
        <taxon>Archaea</taxon>
        <taxon>Methanobacteriati</taxon>
        <taxon>Methanobacteriota</taxon>
        <taxon>Stenosarchaea group</taxon>
        <taxon>Halobacteria</taxon>
        <taxon>Halobacteriales</taxon>
        <taxon>Natrialbaceae</taxon>
        <taxon>Natronolimnohabitans</taxon>
    </lineage>
</organism>
<dbReference type="InterPro" id="IPR050644">
    <property type="entry name" value="PG_Glycine_Bridge_Synth"/>
</dbReference>
<dbReference type="PANTHER" id="PTHR36174">
    <property type="entry name" value="LIPID II:GLYCINE GLYCYLTRANSFERASE"/>
    <property type="match status" value="1"/>
</dbReference>
<dbReference type="eggNOG" id="arCOG03319">
    <property type="taxonomic scope" value="Archaea"/>
</dbReference>
<dbReference type="SUPFAM" id="SSF55729">
    <property type="entry name" value="Acyl-CoA N-acyltransferases (Nat)"/>
    <property type="match status" value="1"/>
</dbReference>